<name>A0AAD9QHY4_ACRCE</name>
<comment type="caution">
    <text evidence="2">The sequence shown here is derived from an EMBL/GenBank/DDBJ whole genome shotgun (WGS) entry which is preliminary data.</text>
</comment>
<sequence>MAENTSEDDLVRDIFLEENLEGMATGSKSSTVLSEDAELKALLLSMNKTMKAMSESLHGSGEKPTPKLADSAKRGRKTNNDSLSSSAQSDADQLLESNKLQKLHDGDEEEDTLLEAIVQSVNETEKTDAKISERLAKLVENRWLNKPSDGQLKEKTEKYVRPANFDNFITPKVNPEMWERLDRQTRGRDLKLSTLQSTNTKVGYICTNATELLLQARRENKSPDIEQLIRMHTDALGLLGHISFKISQRRRDTIRPNLNKEYATLCASRVLITKMLFGDELQTQLNHIRASNKISNTTSSQGGNKGYSKQRGSSYRGSHSTSTGRNFFRENLSDEPAEQPRSEQLELPLKEKR</sequence>
<feature type="compositionally biased region" description="Basic and acidic residues" evidence="1">
    <location>
        <begin position="327"/>
        <end position="353"/>
    </location>
</feature>
<feature type="region of interest" description="Disordered" evidence="1">
    <location>
        <begin position="53"/>
        <end position="91"/>
    </location>
</feature>
<dbReference type="EMBL" id="JARQWQ010000031">
    <property type="protein sequence ID" value="KAK2561659.1"/>
    <property type="molecule type" value="Genomic_DNA"/>
</dbReference>
<feature type="compositionally biased region" description="Polar residues" evidence="1">
    <location>
        <begin position="292"/>
        <end position="302"/>
    </location>
</feature>
<dbReference type="PANTHER" id="PTHR34239:SF2">
    <property type="entry name" value="TRANSPOSABLE ELEMENT P TRANSPOSASE_THAP9 CONSERVED DOMAIN-CONTAINING PROTEIN"/>
    <property type="match status" value="1"/>
</dbReference>
<gene>
    <name evidence="2" type="ORF">P5673_015011</name>
</gene>
<dbReference type="PANTHER" id="PTHR34239">
    <property type="entry name" value="APPLE DOMAIN-CONTAINING PROTEIN"/>
    <property type="match status" value="1"/>
</dbReference>
<protein>
    <submittedName>
        <fullName evidence="2">Uncharacterized protein</fullName>
    </submittedName>
</protein>
<keyword evidence="3" id="KW-1185">Reference proteome</keyword>
<feature type="compositionally biased region" description="Low complexity" evidence="1">
    <location>
        <begin position="81"/>
        <end position="91"/>
    </location>
</feature>
<feature type="compositionally biased region" description="Basic and acidic residues" evidence="1">
    <location>
        <begin position="60"/>
        <end position="73"/>
    </location>
</feature>
<reference evidence="2" key="1">
    <citation type="journal article" date="2023" name="G3 (Bethesda)">
        <title>Whole genome assembly and annotation of the endangered Caribbean coral Acropora cervicornis.</title>
        <authorList>
            <person name="Selwyn J.D."/>
            <person name="Vollmer S.V."/>
        </authorList>
    </citation>
    <scope>NUCLEOTIDE SEQUENCE</scope>
    <source>
        <strain evidence="2">K2</strain>
    </source>
</reference>
<organism evidence="2 3">
    <name type="scientific">Acropora cervicornis</name>
    <name type="common">Staghorn coral</name>
    <dbReference type="NCBI Taxonomy" id="6130"/>
    <lineage>
        <taxon>Eukaryota</taxon>
        <taxon>Metazoa</taxon>
        <taxon>Cnidaria</taxon>
        <taxon>Anthozoa</taxon>
        <taxon>Hexacorallia</taxon>
        <taxon>Scleractinia</taxon>
        <taxon>Astrocoeniina</taxon>
        <taxon>Acroporidae</taxon>
        <taxon>Acropora</taxon>
    </lineage>
</organism>
<accession>A0AAD9QHY4</accession>
<evidence type="ECO:0000313" key="2">
    <source>
        <dbReference type="EMBL" id="KAK2561659.1"/>
    </source>
</evidence>
<dbReference type="Proteomes" id="UP001249851">
    <property type="component" value="Unassembled WGS sequence"/>
</dbReference>
<evidence type="ECO:0000256" key="1">
    <source>
        <dbReference type="SAM" id="MobiDB-lite"/>
    </source>
</evidence>
<feature type="region of interest" description="Disordered" evidence="1">
    <location>
        <begin position="292"/>
        <end position="353"/>
    </location>
</feature>
<feature type="compositionally biased region" description="Polar residues" evidence="1">
    <location>
        <begin position="310"/>
        <end position="325"/>
    </location>
</feature>
<dbReference type="AlphaFoldDB" id="A0AAD9QHY4"/>
<reference evidence="2" key="2">
    <citation type="journal article" date="2023" name="Science">
        <title>Genomic signatures of disease resistance in endangered staghorn corals.</title>
        <authorList>
            <person name="Vollmer S.V."/>
            <person name="Selwyn J.D."/>
            <person name="Despard B.A."/>
            <person name="Roesel C.L."/>
        </authorList>
    </citation>
    <scope>NUCLEOTIDE SEQUENCE</scope>
    <source>
        <strain evidence="2">K2</strain>
    </source>
</reference>
<proteinExistence type="predicted"/>
<evidence type="ECO:0000313" key="3">
    <source>
        <dbReference type="Proteomes" id="UP001249851"/>
    </source>
</evidence>